<feature type="region of interest" description="Disordered" evidence="1">
    <location>
        <begin position="1"/>
        <end position="65"/>
    </location>
</feature>
<comment type="caution">
    <text evidence="2">The sequence shown here is derived from an EMBL/GenBank/DDBJ whole genome shotgun (WGS) entry which is preliminary data.</text>
</comment>
<organism evidence="2 3">
    <name type="scientific">Prorocentrum cordatum</name>
    <dbReference type="NCBI Taxonomy" id="2364126"/>
    <lineage>
        <taxon>Eukaryota</taxon>
        <taxon>Sar</taxon>
        <taxon>Alveolata</taxon>
        <taxon>Dinophyceae</taxon>
        <taxon>Prorocentrales</taxon>
        <taxon>Prorocentraceae</taxon>
        <taxon>Prorocentrum</taxon>
    </lineage>
</organism>
<dbReference type="EMBL" id="CAUYUJ010016028">
    <property type="protein sequence ID" value="CAK0860968.1"/>
    <property type="molecule type" value="Genomic_DNA"/>
</dbReference>
<feature type="compositionally biased region" description="Basic residues" evidence="1">
    <location>
        <begin position="33"/>
        <end position="47"/>
    </location>
</feature>
<gene>
    <name evidence="2" type="ORF">PCOR1329_LOCUS49782</name>
</gene>
<reference evidence="2" key="1">
    <citation type="submission" date="2023-10" db="EMBL/GenBank/DDBJ databases">
        <authorList>
            <person name="Chen Y."/>
            <person name="Shah S."/>
            <person name="Dougan E. K."/>
            <person name="Thang M."/>
            <person name="Chan C."/>
        </authorList>
    </citation>
    <scope>NUCLEOTIDE SEQUENCE [LARGE SCALE GENOMIC DNA]</scope>
</reference>
<accession>A0ABN9UM44</accession>
<protein>
    <submittedName>
        <fullName evidence="2">Uncharacterized protein</fullName>
    </submittedName>
</protein>
<evidence type="ECO:0000256" key="1">
    <source>
        <dbReference type="SAM" id="MobiDB-lite"/>
    </source>
</evidence>
<keyword evidence="3" id="KW-1185">Reference proteome</keyword>
<evidence type="ECO:0000313" key="2">
    <source>
        <dbReference type="EMBL" id="CAK0860968.1"/>
    </source>
</evidence>
<name>A0ABN9UM44_9DINO</name>
<dbReference type="Proteomes" id="UP001189429">
    <property type="component" value="Unassembled WGS sequence"/>
</dbReference>
<proteinExistence type="predicted"/>
<evidence type="ECO:0000313" key="3">
    <source>
        <dbReference type="Proteomes" id="UP001189429"/>
    </source>
</evidence>
<sequence length="184" mass="20378">MLEAFACSRERGSSVAKACGSSRSDAAISPPKRAPRRFSIRSHRNHLPSREGLRDAVPPHSTAAGPALSCVVRGRKRRNQRRRSEELLAEAAEHRRRRRLASEASEGLQLEGDACGAEVLRLTRELREEARRQSGRCQPEAADAAVAREAWRLEAEVDGAARRAGRLEAALDARRRQHARGRPP</sequence>